<dbReference type="RefSeq" id="WP_060315654.1">
    <property type="nucleotide sequence ID" value="NZ_LPJL01000049.1"/>
</dbReference>
<dbReference type="InterPro" id="IPR029045">
    <property type="entry name" value="ClpP/crotonase-like_dom_sf"/>
</dbReference>
<evidence type="ECO:0008006" key="3">
    <source>
        <dbReference type="Google" id="ProtNLM"/>
    </source>
</evidence>
<name>A0ABD6Q0B7_9BURK</name>
<organism evidence="1 2">
    <name type="scientific">Burkholderia ubonensis</name>
    <dbReference type="NCBI Taxonomy" id="101571"/>
    <lineage>
        <taxon>Bacteria</taxon>
        <taxon>Pseudomonadati</taxon>
        <taxon>Pseudomonadota</taxon>
        <taxon>Betaproteobacteria</taxon>
        <taxon>Burkholderiales</taxon>
        <taxon>Burkholderiaceae</taxon>
        <taxon>Burkholderia</taxon>
        <taxon>Burkholderia cepacia complex</taxon>
    </lineage>
</organism>
<dbReference type="Gene3D" id="3.90.226.10">
    <property type="entry name" value="2-enoyl-CoA Hydratase, Chain A, domain 1"/>
    <property type="match status" value="1"/>
</dbReference>
<dbReference type="Proteomes" id="UP000183667">
    <property type="component" value="Unassembled WGS sequence"/>
</dbReference>
<reference evidence="2" key="1">
    <citation type="submission" date="2016-08" db="EMBL/GenBank/DDBJ databases">
        <title>Population biology and virulence potential of Burkholderia ubonensis.</title>
        <authorList>
            <person name="Price E.P."/>
            <person name="Currie B.J."/>
            <person name="Wagner D.M."/>
        </authorList>
    </citation>
    <scope>NUCLEOTIDE SEQUENCE [LARGE SCALE GENOMIC DNA]</scope>
    <source>
        <strain evidence="2">MSMB0103</strain>
    </source>
</reference>
<sequence length="62" mass="6875">MKSIRFERHDSVGHIVLANPPLNLIATEFSERLGEAVHEASESEIRALLVIDHVASVGRTRV</sequence>
<evidence type="ECO:0000313" key="1">
    <source>
        <dbReference type="EMBL" id="OJA44645.1"/>
    </source>
</evidence>
<accession>A0ABD6Q0B7</accession>
<comment type="caution">
    <text evidence="1">The sequence shown here is derived from an EMBL/GenBank/DDBJ whole genome shotgun (WGS) entry which is preliminary data.</text>
</comment>
<evidence type="ECO:0000313" key="2">
    <source>
        <dbReference type="Proteomes" id="UP000183667"/>
    </source>
</evidence>
<dbReference type="SUPFAM" id="SSF52096">
    <property type="entry name" value="ClpP/crotonase"/>
    <property type="match status" value="1"/>
</dbReference>
<proteinExistence type="predicted"/>
<protein>
    <recommendedName>
        <fullName evidence="3">Enoyl-CoA hydratase/isomerase family protein</fullName>
    </recommendedName>
</protein>
<dbReference type="AlphaFoldDB" id="A0ABD6Q0B7"/>
<dbReference type="EMBL" id="MEAU01000031">
    <property type="protein sequence ID" value="OJA44645.1"/>
    <property type="molecule type" value="Genomic_DNA"/>
</dbReference>
<gene>
    <name evidence="1" type="ORF">BGV66_20665</name>
</gene>